<accession>A0ABS5I2P2</accession>
<comment type="caution">
    <text evidence="5">The sequence shown here is derived from an EMBL/GenBank/DDBJ whole genome shotgun (WGS) entry which is preliminary data.</text>
</comment>
<sequence length="241" mass="25879">MKKFKAGDHLVTNIDPFGLTQHHGLCVGHNQVIHQNKDGMVEQVTLTEFAEGTEIRRRAIAHDKDAAVKRAKSLLGYQPYHLLNSNCEHFVNWCIDETYRSEQINDSMHLTVQASARIGLLGLSAKRIAQGNVANVALASTAAKIIGERIGLPSSVNKVIGTPGDMVTKPIETLLDGASETISTSADHIRGGEYSKAAGTLITGAAKTTVDATVVTPLKVVGDGIIAVADIGKDTWQWFKS</sequence>
<evidence type="ECO:0000256" key="1">
    <source>
        <dbReference type="ARBA" id="ARBA00022679"/>
    </source>
</evidence>
<dbReference type="PANTHER" id="PTHR13943">
    <property type="entry name" value="HRAS-LIKE SUPPRESSOR - RELATED"/>
    <property type="match status" value="1"/>
</dbReference>
<dbReference type="Gene3D" id="3.90.1720.10">
    <property type="entry name" value="endopeptidase domain like (from Nostoc punctiforme)"/>
    <property type="match status" value="1"/>
</dbReference>
<keyword evidence="3" id="KW-0443">Lipid metabolism</keyword>
<gene>
    <name evidence="5" type="ORF">G3R48_09930</name>
</gene>
<protein>
    <submittedName>
        <fullName evidence="5">Acyltransferase</fullName>
    </submittedName>
</protein>
<dbReference type="Proteomes" id="UP000811844">
    <property type="component" value="Unassembled WGS sequence"/>
</dbReference>
<keyword evidence="1" id="KW-0808">Transferase</keyword>
<proteinExistence type="predicted"/>
<dbReference type="PANTHER" id="PTHR13943:SF77">
    <property type="entry name" value="LRAT DOMAIN-CONTAINING PROTEIN"/>
    <property type="match status" value="1"/>
</dbReference>
<dbReference type="Pfam" id="PF04970">
    <property type="entry name" value="LRAT"/>
    <property type="match status" value="1"/>
</dbReference>
<dbReference type="EMBL" id="JAAIKR010000008">
    <property type="protein sequence ID" value="MBR9728291.1"/>
    <property type="molecule type" value="Genomic_DNA"/>
</dbReference>
<feature type="domain" description="LRAT" evidence="4">
    <location>
        <begin position="12"/>
        <end position="103"/>
    </location>
</feature>
<dbReference type="InterPro" id="IPR051496">
    <property type="entry name" value="H-rev107_PLA/AT"/>
</dbReference>
<dbReference type="PROSITE" id="PS51934">
    <property type="entry name" value="LRAT"/>
    <property type="match status" value="1"/>
</dbReference>
<evidence type="ECO:0000313" key="6">
    <source>
        <dbReference type="Proteomes" id="UP000811844"/>
    </source>
</evidence>
<evidence type="ECO:0000256" key="2">
    <source>
        <dbReference type="ARBA" id="ARBA00022801"/>
    </source>
</evidence>
<dbReference type="InterPro" id="IPR007053">
    <property type="entry name" value="LRAT_dom"/>
</dbReference>
<reference evidence="5 6" key="1">
    <citation type="submission" date="2020-02" db="EMBL/GenBank/DDBJ databases">
        <title>Shewanella WXL01 sp. nov., a marine bacterium isolated from green algae in Luhuitou Fringing Reef (Northern South China Sea).</title>
        <authorList>
            <person name="Wang X."/>
        </authorList>
    </citation>
    <scope>NUCLEOTIDE SEQUENCE [LARGE SCALE GENOMIC DNA]</scope>
    <source>
        <strain evidence="5 6">MCCC 1A01895</strain>
    </source>
</reference>
<keyword evidence="5" id="KW-0012">Acyltransferase</keyword>
<keyword evidence="2" id="KW-0378">Hydrolase</keyword>
<evidence type="ECO:0000256" key="3">
    <source>
        <dbReference type="ARBA" id="ARBA00023098"/>
    </source>
</evidence>
<dbReference type="RefSeq" id="WP_153662883.1">
    <property type="nucleotide sequence ID" value="NZ_JAAIKR010000008.1"/>
</dbReference>
<evidence type="ECO:0000259" key="4">
    <source>
        <dbReference type="PROSITE" id="PS51934"/>
    </source>
</evidence>
<dbReference type="GO" id="GO:0016746">
    <property type="term" value="F:acyltransferase activity"/>
    <property type="evidence" value="ECO:0007669"/>
    <property type="project" value="UniProtKB-KW"/>
</dbReference>
<evidence type="ECO:0000313" key="5">
    <source>
        <dbReference type="EMBL" id="MBR9728291.1"/>
    </source>
</evidence>
<organism evidence="5 6">
    <name type="scientific">Shewanella intestini</name>
    <dbReference type="NCBI Taxonomy" id="2017544"/>
    <lineage>
        <taxon>Bacteria</taxon>
        <taxon>Pseudomonadati</taxon>
        <taxon>Pseudomonadota</taxon>
        <taxon>Gammaproteobacteria</taxon>
        <taxon>Alteromonadales</taxon>
        <taxon>Shewanellaceae</taxon>
        <taxon>Shewanella</taxon>
    </lineage>
</organism>
<keyword evidence="6" id="KW-1185">Reference proteome</keyword>
<name>A0ABS5I2P2_9GAMM</name>